<sequence>MKLFVLALATPVFCQQHGVSIGARVTDGSLGVSSPDINSGFGSIGSVLASGGVPEGFVQGLSGEFQLQDGLAPFPGALGGDTRFGKRAGLIIPAHVEIGSDGQRIPQFTNTFFATPEHVAHLGVQPPSLGLAPPHLARRARVFR</sequence>
<name>A0A1Y1VVE5_9FUNG</name>
<dbReference type="AlphaFoldDB" id="A0A1Y1VVE5"/>
<dbReference type="RefSeq" id="XP_040739559.1">
    <property type="nucleotide sequence ID" value="XM_040888884.1"/>
</dbReference>
<keyword evidence="2" id="KW-1185">Reference proteome</keyword>
<comment type="caution">
    <text evidence="1">The sequence shown here is derived from an EMBL/GenBank/DDBJ whole genome shotgun (WGS) entry which is preliminary data.</text>
</comment>
<dbReference type="EMBL" id="MCFD01000039">
    <property type="protein sequence ID" value="ORX65250.1"/>
    <property type="molecule type" value="Genomic_DNA"/>
</dbReference>
<reference evidence="1 2" key="1">
    <citation type="submission" date="2016-07" db="EMBL/GenBank/DDBJ databases">
        <title>Pervasive Adenine N6-methylation of Active Genes in Fungi.</title>
        <authorList>
            <consortium name="DOE Joint Genome Institute"/>
            <person name="Mondo S.J."/>
            <person name="Dannebaum R.O."/>
            <person name="Kuo R.C."/>
            <person name="Labutti K."/>
            <person name="Haridas S."/>
            <person name="Kuo A."/>
            <person name="Salamov A."/>
            <person name="Ahrendt S.R."/>
            <person name="Lipzen A."/>
            <person name="Sullivan W."/>
            <person name="Andreopoulos W.B."/>
            <person name="Clum A."/>
            <person name="Lindquist E."/>
            <person name="Daum C."/>
            <person name="Ramamoorthy G.K."/>
            <person name="Gryganskyi A."/>
            <person name="Culley D."/>
            <person name="Magnuson J.K."/>
            <person name="James T.Y."/>
            <person name="O'Malley M.A."/>
            <person name="Stajich J.E."/>
            <person name="Spatafora J.W."/>
            <person name="Visel A."/>
            <person name="Grigoriev I.V."/>
        </authorList>
    </citation>
    <scope>NUCLEOTIDE SEQUENCE [LARGE SCALE GENOMIC DNA]</scope>
    <source>
        <strain evidence="1 2">ATCC 12442</strain>
    </source>
</reference>
<organism evidence="1 2">
    <name type="scientific">Linderina pennispora</name>
    <dbReference type="NCBI Taxonomy" id="61395"/>
    <lineage>
        <taxon>Eukaryota</taxon>
        <taxon>Fungi</taxon>
        <taxon>Fungi incertae sedis</taxon>
        <taxon>Zoopagomycota</taxon>
        <taxon>Kickxellomycotina</taxon>
        <taxon>Kickxellomycetes</taxon>
        <taxon>Kickxellales</taxon>
        <taxon>Kickxellaceae</taxon>
        <taxon>Linderina</taxon>
    </lineage>
</organism>
<evidence type="ECO:0000313" key="1">
    <source>
        <dbReference type="EMBL" id="ORX65250.1"/>
    </source>
</evidence>
<proteinExistence type="predicted"/>
<gene>
    <name evidence="1" type="ORF">DL89DRAFT_271215</name>
</gene>
<accession>A0A1Y1VVE5</accession>
<dbReference type="Proteomes" id="UP000193922">
    <property type="component" value="Unassembled WGS sequence"/>
</dbReference>
<evidence type="ECO:0000313" key="2">
    <source>
        <dbReference type="Proteomes" id="UP000193922"/>
    </source>
</evidence>
<dbReference type="GeneID" id="63805532"/>
<protein>
    <submittedName>
        <fullName evidence="1">Uncharacterized protein</fullName>
    </submittedName>
</protein>